<dbReference type="InterPro" id="IPR044526">
    <property type="entry name" value="NAKR1-3"/>
</dbReference>
<name>A0A2S3HU92_9POAL</name>
<evidence type="ECO:0000256" key="1">
    <source>
        <dbReference type="SAM" id="MobiDB-lite"/>
    </source>
</evidence>
<dbReference type="CDD" id="cd00371">
    <property type="entry name" value="HMA"/>
    <property type="match status" value="1"/>
</dbReference>
<accession>A0A2S3HU92</accession>
<dbReference type="PANTHER" id="PTHR46119:SF7">
    <property type="entry name" value="OS01G0595201 PROTEIN"/>
    <property type="match status" value="1"/>
</dbReference>
<feature type="region of interest" description="Disordered" evidence="1">
    <location>
        <begin position="17"/>
        <end position="42"/>
    </location>
</feature>
<evidence type="ECO:0000313" key="3">
    <source>
        <dbReference type="EMBL" id="PAN29915.1"/>
    </source>
</evidence>
<dbReference type="Gramene" id="PAN29915">
    <property type="protein sequence ID" value="PAN29915"/>
    <property type="gene ID" value="PAHAL_5G259500"/>
</dbReference>
<feature type="domain" description="HMA" evidence="2">
    <location>
        <begin position="60"/>
        <end position="123"/>
    </location>
</feature>
<reference evidence="3" key="1">
    <citation type="submission" date="2018-04" db="EMBL/GenBank/DDBJ databases">
        <title>WGS assembly of Panicum hallii.</title>
        <authorList>
            <person name="Lovell J."/>
            <person name="Jenkins J."/>
            <person name="Lowry D."/>
            <person name="Mamidi S."/>
            <person name="Sreedasyam A."/>
            <person name="Weng X."/>
            <person name="Barry K."/>
            <person name="Bonette J."/>
            <person name="Campitelli B."/>
            <person name="Daum C."/>
            <person name="Gordon S."/>
            <person name="Gould B."/>
            <person name="Lipzen A."/>
            <person name="Macqueen A."/>
            <person name="Palacio-Mejia J."/>
            <person name="Plott C."/>
            <person name="Shakirov E."/>
            <person name="Shu S."/>
            <person name="Yoshinaga Y."/>
            <person name="Zane M."/>
            <person name="Rokhsar D."/>
            <person name="Grimwood J."/>
            <person name="Schmutz J."/>
            <person name="Juenger T."/>
        </authorList>
    </citation>
    <scope>NUCLEOTIDE SEQUENCE [LARGE SCALE GENOMIC DNA]</scope>
    <source>
        <strain evidence="3">FIL2</strain>
    </source>
</reference>
<organism evidence="3">
    <name type="scientific">Panicum hallii</name>
    <dbReference type="NCBI Taxonomy" id="206008"/>
    <lineage>
        <taxon>Eukaryota</taxon>
        <taxon>Viridiplantae</taxon>
        <taxon>Streptophyta</taxon>
        <taxon>Embryophyta</taxon>
        <taxon>Tracheophyta</taxon>
        <taxon>Spermatophyta</taxon>
        <taxon>Magnoliopsida</taxon>
        <taxon>Liliopsida</taxon>
        <taxon>Poales</taxon>
        <taxon>Poaceae</taxon>
        <taxon>PACMAD clade</taxon>
        <taxon>Panicoideae</taxon>
        <taxon>Panicodae</taxon>
        <taxon>Paniceae</taxon>
        <taxon>Panicinae</taxon>
        <taxon>Panicum</taxon>
        <taxon>Panicum sect. Panicum</taxon>
    </lineage>
</organism>
<dbReference type="GO" id="GO:0046872">
    <property type="term" value="F:metal ion binding"/>
    <property type="evidence" value="ECO:0007669"/>
    <property type="project" value="InterPro"/>
</dbReference>
<dbReference type="PANTHER" id="PTHR46119">
    <property type="entry name" value="OS08G0405700 PROTEIN"/>
    <property type="match status" value="1"/>
</dbReference>
<dbReference type="InterPro" id="IPR036163">
    <property type="entry name" value="HMA_dom_sf"/>
</dbReference>
<dbReference type="SUPFAM" id="SSF55008">
    <property type="entry name" value="HMA, heavy metal-associated domain"/>
    <property type="match status" value="1"/>
</dbReference>
<evidence type="ECO:0000259" key="2">
    <source>
        <dbReference type="PROSITE" id="PS50846"/>
    </source>
</evidence>
<dbReference type="EMBL" id="CM008050">
    <property type="protein sequence ID" value="PAN29915.1"/>
    <property type="molecule type" value="Genomic_DNA"/>
</dbReference>
<dbReference type="PROSITE" id="PS50846">
    <property type="entry name" value="HMA_2"/>
    <property type="match status" value="1"/>
</dbReference>
<sequence>MAARGFSFKRVSRWFPRSSASGGLQEEDEDSSERSGLLRSHLDRQIVPVTDPDDTTKALAVRKEPKVSMHCHGCARKVEKQVSKLQGVVSFKVELESKKVTVVGDVSPTDVLESICKVMKHAELLVA</sequence>
<gene>
    <name evidence="3" type="ORF">PAHAL_5G259500</name>
</gene>
<dbReference type="InterPro" id="IPR006121">
    <property type="entry name" value="HMA_dom"/>
</dbReference>
<proteinExistence type="predicted"/>
<protein>
    <recommendedName>
        <fullName evidence="2">HMA domain-containing protein</fullName>
    </recommendedName>
</protein>
<dbReference type="Gene3D" id="3.30.70.100">
    <property type="match status" value="1"/>
</dbReference>
<dbReference type="AlphaFoldDB" id="A0A2S3HU92"/>
<dbReference type="Pfam" id="PF00403">
    <property type="entry name" value="HMA"/>
    <property type="match status" value="1"/>
</dbReference>
<dbReference type="Proteomes" id="UP000243499">
    <property type="component" value="Chromosome 5"/>
</dbReference>